<evidence type="ECO:0000313" key="1">
    <source>
        <dbReference type="EMBL" id="SVC66935.1"/>
    </source>
</evidence>
<dbReference type="EMBL" id="UINC01104059">
    <property type="protein sequence ID" value="SVC66935.1"/>
    <property type="molecule type" value="Genomic_DNA"/>
</dbReference>
<organism evidence="1">
    <name type="scientific">marine metagenome</name>
    <dbReference type="NCBI Taxonomy" id="408172"/>
    <lineage>
        <taxon>unclassified sequences</taxon>
        <taxon>metagenomes</taxon>
        <taxon>ecological metagenomes</taxon>
    </lineage>
</organism>
<gene>
    <name evidence="1" type="ORF">METZ01_LOCUS319789</name>
</gene>
<accession>A0A382P2V6</accession>
<protein>
    <submittedName>
        <fullName evidence="1">Uncharacterized protein</fullName>
    </submittedName>
</protein>
<feature type="non-terminal residue" evidence="1">
    <location>
        <position position="79"/>
    </location>
</feature>
<reference evidence="1" key="1">
    <citation type="submission" date="2018-05" db="EMBL/GenBank/DDBJ databases">
        <authorList>
            <person name="Lanie J.A."/>
            <person name="Ng W.-L."/>
            <person name="Kazmierczak K.M."/>
            <person name="Andrzejewski T.M."/>
            <person name="Davidsen T.M."/>
            <person name="Wayne K.J."/>
            <person name="Tettelin H."/>
            <person name="Glass J.I."/>
            <person name="Rusch D."/>
            <person name="Podicherti R."/>
            <person name="Tsui H.-C.T."/>
            <person name="Winkler M.E."/>
        </authorList>
    </citation>
    <scope>NUCLEOTIDE SEQUENCE</scope>
</reference>
<proteinExistence type="predicted"/>
<name>A0A382P2V6_9ZZZZ</name>
<dbReference type="AlphaFoldDB" id="A0A382P2V6"/>
<sequence length="79" mass="8410">MRKATQEDLGLAAGSLGGTFEGMNLTCPRTLLALTCCSLIAMSTPDDTAAQPRGYNYDEAKVPKYELPDPLVCLDGTKV</sequence>